<dbReference type="Proteomes" id="UP000252707">
    <property type="component" value="Unassembled WGS sequence"/>
</dbReference>
<feature type="transmembrane region" description="Helical" evidence="1">
    <location>
        <begin position="40"/>
        <end position="60"/>
    </location>
</feature>
<feature type="transmembrane region" description="Helical" evidence="1">
    <location>
        <begin position="6"/>
        <end position="28"/>
    </location>
</feature>
<evidence type="ECO:0000313" key="2">
    <source>
        <dbReference type="EMBL" id="RCX26210.1"/>
    </source>
</evidence>
<keyword evidence="1" id="KW-1133">Transmembrane helix</keyword>
<evidence type="ECO:0000256" key="1">
    <source>
        <dbReference type="SAM" id="Phobius"/>
    </source>
</evidence>
<name>A0A369BX07_9GAMM</name>
<comment type="caution">
    <text evidence="2">The sequence shown here is derived from an EMBL/GenBank/DDBJ whole genome shotgun (WGS) entry which is preliminary data.</text>
</comment>
<proteinExistence type="predicted"/>
<protein>
    <recommendedName>
        <fullName evidence="4">Cation/multidrug efflux pump</fullName>
    </recommendedName>
</protein>
<keyword evidence="1" id="KW-0472">Membrane</keyword>
<organism evidence="2 3">
    <name type="scientific">Thioalbus denitrificans</name>
    <dbReference type="NCBI Taxonomy" id="547122"/>
    <lineage>
        <taxon>Bacteria</taxon>
        <taxon>Pseudomonadati</taxon>
        <taxon>Pseudomonadota</taxon>
        <taxon>Gammaproteobacteria</taxon>
        <taxon>Chromatiales</taxon>
        <taxon>Ectothiorhodospiraceae</taxon>
        <taxon>Thioalbus</taxon>
    </lineage>
</organism>
<gene>
    <name evidence="2" type="ORF">DFQ59_11184</name>
</gene>
<sequence length="221" mass="23975">MSLELPATLALAALLLAGVLLVAALHSWRRRRWLQGGRRGMGGLLLLGLALLTGSVAANLHTYSRLTAERPVATLAFAATGPARFEALLTLPGGDSAVYPLEGDEWQLDARVLTWRGPARLFGLDNLYRLERLSGRWRDPDRERTGPRSVHSLAEAAGLDLWALAREHGRWLPWVDAVYGSAAYLPLSDGARYAVVLGPSGLLARPLDPAAETAVRGWRSD</sequence>
<evidence type="ECO:0000313" key="3">
    <source>
        <dbReference type="Proteomes" id="UP000252707"/>
    </source>
</evidence>
<dbReference type="RefSeq" id="WP_114280889.1">
    <property type="nucleotide sequence ID" value="NZ_QPJY01000011.1"/>
</dbReference>
<reference evidence="2 3" key="1">
    <citation type="submission" date="2018-07" db="EMBL/GenBank/DDBJ databases">
        <title>Genomic Encyclopedia of Type Strains, Phase IV (KMG-IV): sequencing the most valuable type-strain genomes for metagenomic binning, comparative biology and taxonomic classification.</title>
        <authorList>
            <person name="Goeker M."/>
        </authorList>
    </citation>
    <scope>NUCLEOTIDE SEQUENCE [LARGE SCALE GENOMIC DNA]</scope>
    <source>
        <strain evidence="2 3">DSM 26407</strain>
    </source>
</reference>
<dbReference type="OrthoDB" id="9156649at2"/>
<accession>A0A369BX07</accession>
<keyword evidence="1" id="KW-0812">Transmembrane</keyword>
<keyword evidence="3" id="KW-1185">Reference proteome</keyword>
<dbReference type="EMBL" id="QPJY01000011">
    <property type="protein sequence ID" value="RCX26210.1"/>
    <property type="molecule type" value="Genomic_DNA"/>
</dbReference>
<dbReference type="AlphaFoldDB" id="A0A369BX07"/>
<evidence type="ECO:0008006" key="4">
    <source>
        <dbReference type="Google" id="ProtNLM"/>
    </source>
</evidence>